<protein>
    <recommendedName>
        <fullName evidence="3">Cupin domain-containing protein</fullName>
    </recommendedName>
</protein>
<dbReference type="InterPro" id="IPR011051">
    <property type="entry name" value="RmlC_Cupin_sf"/>
</dbReference>
<dbReference type="Proteomes" id="UP000516444">
    <property type="component" value="Chromosome"/>
</dbReference>
<keyword evidence="2" id="KW-1185">Reference proteome</keyword>
<dbReference type="EMBL" id="AP023440">
    <property type="protein sequence ID" value="BCL28607.1"/>
    <property type="molecule type" value="Genomic_DNA"/>
</dbReference>
<accession>A0A7G1P476</accession>
<reference evidence="1 2" key="1">
    <citation type="journal article" date="2014" name="Int. J. Syst. Evol. Microbiol.">
        <title>Complete genome sequence of Corynebacterium casei LMG S-19264T (=DSM 44701T), isolated from a smear-ripened cheese.</title>
        <authorList>
            <consortium name="US DOE Joint Genome Institute (JGI-PGF)"/>
            <person name="Walter F."/>
            <person name="Albersmeier A."/>
            <person name="Kalinowski J."/>
            <person name="Ruckert C."/>
        </authorList>
    </citation>
    <scope>NUCLEOTIDE SEQUENCE [LARGE SCALE GENOMIC DNA]</scope>
    <source>
        <strain evidence="1 2">JCM 4677</strain>
    </source>
</reference>
<dbReference type="SUPFAM" id="SSF51182">
    <property type="entry name" value="RmlC-like cupins"/>
    <property type="match status" value="1"/>
</dbReference>
<dbReference type="AlphaFoldDB" id="A0A7G1P476"/>
<proteinExistence type="predicted"/>
<evidence type="ECO:0000313" key="1">
    <source>
        <dbReference type="EMBL" id="BCL28607.1"/>
    </source>
</evidence>
<name>A0A7G1P476_9ACTN</name>
<dbReference type="KEGG" id="sgm:GCM10017557_34660"/>
<organism evidence="1 2">
    <name type="scientific">Streptomyces aurantiacus</name>
    <dbReference type="NCBI Taxonomy" id="47760"/>
    <lineage>
        <taxon>Bacteria</taxon>
        <taxon>Bacillati</taxon>
        <taxon>Actinomycetota</taxon>
        <taxon>Actinomycetes</taxon>
        <taxon>Kitasatosporales</taxon>
        <taxon>Streptomycetaceae</taxon>
        <taxon>Streptomyces</taxon>
        <taxon>Streptomyces aurantiacus group</taxon>
    </lineage>
</organism>
<sequence>MRVLHVTDVSGAADVRQVLLPYRDARDKGPYDVIPASRFWLARLRAHEAPALPALGCHLVVVLSGRIELSVSGSPVTELEPGDVVCFDVGATDDVTLTWPDDAWLFFISTPGWVPEPGRLRTGSHDNPRPGRPLFTWIHDDGGRSRSEPFQWPYPLAPVPPLDRWPTSIGAFATRRDYGSEGYAPGVWHNGPRRQFAITLNGSAENETGDGTVTSPVTGDVALIDDVTGAGHVTRGHGDRWMMFVTVAPGNLSELAPET</sequence>
<evidence type="ECO:0000313" key="2">
    <source>
        <dbReference type="Proteomes" id="UP000516444"/>
    </source>
</evidence>
<evidence type="ECO:0008006" key="3">
    <source>
        <dbReference type="Google" id="ProtNLM"/>
    </source>
</evidence>
<gene>
    <name evidence="1" type="ORF">GCM10017557_34660</name>
</gene>